<feature type="transmembrane region" description="Helical" evidence="1">
    <location>
        <begin position="157"/>
        <end position="180"/>
    </location>
</feature>
<dbReference type="RefSeq" id="WP_204890846.1">
    <property type="nucleotide sequence ID" value="NZ_JBHUFW010000004.1"/>
</dbReference>
<gene>
    <name evidence="2" type="ORF">ACFSDB_04145</name>
</gene>
<accession>A0ABW4QEX9</accession>
<feature type="transmembrane region" description="Helical" evidence="1">
    <location>
        <begin position="192"/>
        <end position="210"/>
    </location>
</feature>
<keyword evidence="3" id="KW-1185">Reference proteome</keyword>
<keyword evidence="1" id="KW-1133">Transmembrane helix</keyword>
<keyword evidence="1" id="KW-0472">Membrane</keyword>
<feature type="transmembrane region" description="Helical" evidence="1">
    <location>
        <begin position="125"/>
        <end position="150"/>
    </location>
</feature>
<evidence type="ECO:0000313" key="2">
    <source>
        <dbReference type="EMBL" id="MFD1862105.1"/>
    </source>
</evidence>
<keyword evidence="1" id="KW-0812">Transmembrane</keyword>
<feature type="transmembrane region" description="Helical" evidence="1">
    <location>
        <begin position="12"/>
        <end position="35"/>
    </location>
</feature>
<organism evidence="2 3">
    <name type="scientific">Planococcus chinensis</name>
    <dbReference type="NCBI Taxonomy" id="272917"/>
    <lineage>
        <taxon>Bacteria</taxon>
        <taxon>Bacillati</taxon>
        <taxon>Bacillota</taxon>
        <taxon>Bacilli</taxon>
        <taxon>Bacillales</taxon>
        <taxon>Caryophanaceae</taxon>
        <taxon>Planococcus</taxon>
    </lineage>
</organism>
<evidence type="ECO:0000256" key="1">
    <source>
        <dbReference type="SAM" id="Phobius"/>
    </source>
</evidence>
<name>A0ABW4QEX9_9BACL</name>
<dbReference type="Proteomes" id="UP001597273">
    <property type="component" value="Unassembled WGS sequence"/>
</dbReference>
<feature type="transmembrane region" description="Helical" evidence="1">
    <location>
        <begin position="93"/>
        <end position="113"/>
    </location>
</feature>
<dbReference type="InterPro" id="IPR009339">
    <property type="entry name" value="DUF998"/>
</dbReference>
<feature type="transmembrane region" description="Helical" evidence="1">
    <location>
        <begin position="61"/>
        <end position="81"/>
    </location>
</feature>
<reference evidence="3" key="1">
    <citation type="journal article" date="2019" name="Int. J. Syst. Evol. Microbiol.">
        <title>The Global Catalogue of Microorganisms (GCM) 10K type strain sequencing project: providing services to taxonomists for standard genome sequencing and annotation.</title>
        <authorList>
            <consortium name="The Broad Institute Genomics Platform"/>
            <consortium name="The Broad Institute Genome Sequencing Center for Infectious Disease"/>
            <person name="Wu L."/>
            <person name="Ma J."/>
        </authorList>
    </citation>
    <scope>NUCLEOTIDE SEQUENCE [LARGE SCALE GENOMIC DNA]</scope>
    <source>
        <strain evidence="3">CGMCC 1.15475</strain>
    </source>
</reference>
<dbReference type="EMBL" id="JBHUFW010000004">
    <property type="protein sequence ID" value="MFD1862105.1"/>
    <property type="molecule type" value="Genomic_DNA"/>
</dbReference>
<evidence type="ECO:0000313" key="3">
    <source>
        <dbReference type="Proteomes" id="UP001597273"/>
    </source>
</evidence>
<comment type="caution">
    <text evidence="2">The sequence shown here is derived from an EMBL/GenBank/DDBJ whole genome shotgun (WGS) entry which is preliminary data.</text>
</comment>
<sequence length="236" mass="25732">MRERRSKGLLQKAAILGAASAMVYVLHVVIGGILWDGYSHIEQTISELTGSGAPYAGELRILTVLYGVLALAFSVVVYMLFEKYNVHKTARLGSILLVLMHFTSLFGYALFPLEDNGAVLNTNNMMHLAVTAAIVILTIAAIFSIGIGLMKTKYFKAIGVFTLICGIVLVLSGAGTPFVLSNGIPIAGLVERINIFTLQLWIFVLSIFLYKVQLPKKAGLDLKRMGLVDVYGENYK</sequence>
<protein>
    <submittedName>
        <fullName evidence="2">DUF998 domain-containing protein</fullName>
    </submittedName>
</protein>
<dbReference type="Pfam" id="PF06197">
    <property type="entry name" value="DUF998"/>
    <property type="match status" value="1"/>
</dbReference>
<proteinExistence type="predicted"/>